<dbReference type="KEGG" id="ccac:CcaHIS019_0411510"/>
<reference evidence="1" key="1">
    <citation type="journal article" date="2023" name="BMC Genomics">
        <title>Chromosome-level genome assemblies of Cutaneotrichosporon spp. (Trichosporonales, Basidiomycota) reveal imbalanced evolution between nucleotide sequences and chromosome synteny.</title>
        <authorList>
            <person name="Kobayashi Y."/>
            <person name="Kayamori A."/>
            <person name="Aoki K."/>
            <person name="Shiwa Y."/>
            <person name="Matsutani M."/>
            <person name="Fujita N."/>
            <person name="Sugita T."/>
            <person name="Iwasaki W."/>
            <person name="Tanaka N."/>
            <person name="Takashima M."/>
        </authorList>
    </citation>
    <scope>NUCLEOTIDE SEQUENCE</scope>
    <source>
        <strain evidence="1">HIS019</strain>
    </source>
</reference>
<organism evidence="1 2">
    <name type="scientific">Cutaneotrichosporon cavernicola</name>
    <dbReference type="NCBI Taxonomy" id="279322"/>
    <lineage>
        <taxon>Eukaryota</taxon>
        <taxon>Fungi</taxon>
        <taxon>Dikarya</taxon>
        <taxon>Basidiomycota</taxon>
        <taxon>Agaricomycotina</taxon>
        <taxon>Tremellomycetes</taxon>
        <taxon>Trichosporonales</taxon>
        <taxon>Trichosporonaceae</taxon>
        <taxon>Cutaneotrichosporon</taxon>
    </lineage>
</organism>
<evidence type="ECO:0000313" key="2">
    <source>
        <dbReference type="Proteomes" id="UP001233271"/>
    </source>
</evidence>
<dbReference type="Gene3D" id="2.40.50.140">
    <property type="entry name" value="Nucleic acid-binding proteins"/>
    <property type="match status" value="1"/>
</dbReference>
<evidence type="ECO:0008006" key="3">
    <source>
        <dbReference type="Google" id="ProtNLM"/>
    </source>
</evidence>
<sequence length="196" mass="22115">MDASSSGRVFEAPPSLAALQSWVHRPQALALCFVSDVYALRALREETNLVTRTTRDVFLLDHFPCKFVQLVGWVAGVDHKDTSMTITLDDGDGDCVLNVSVKLAQVELKVEKEKEKKEARTTFRSVRERVARPPPPQPKNYYVRPDIIVGDTVRLSGYVEEWMRKSDTVRQVVVDEESGSGYVLLTQMSSTRMPRT</sequence>
<keyword evidence="2" id="KW-1185">Reference proteome</keyword>
<dbReference type="RefSeq" id="XP_060457596.1">
    <property type="nucleotide sequence ID" value="XM_060601065.1"/>
</dbReference>
<dbReference type="AlphaFoldDB" id="A0AA48L5F5"/>
<name>A0AA48L5F5_9TREE</name>
<protein>
    <recommendedName>
        <fullName evidence="3">CST complex subunit Stn1 N-terminal domain-containing protein</fullName>
    </recommendedName>
</protein>
<accession>A0AA48L5F5</accession>
<dbReference type="EMBL" id="AP028215">
    <property type="protein sequence ID" value="BEI92331.1"/>
    <property type="molecule type" value="Genomic_DNA"/>
</dbReference>
<evidence type="ECO:0000313" key="1">
    <source>
        <dbReference type="EMBL" id="BEI92331.1"/>
    </source>
</evidence>
<dbReference type="SUPFAM" id="SSF50249">
    <property type="entry name" value="Nucleic acid-binding proteins"/>
    <property type="match status" value="1"/>
</dbReference>
<dbReference type="InterPro" id="IPR012340">
    <property type="entry name" value="NA-bd_OB-fold"/>
</dbReference>
<gene>
    <name evidence="1" type="ORF">CcaverHIS019_0411510</name>
</gene>
<dbReference type="Proteomes" id="UP001233271">
    <property type="component" value="Chromosome 4"/>
</dbReference>
<dbReference type="GeneID" id="85496201"/>
<proteinExistence type="predicted"/>